<dbReference type="Proteomes" id="UP001225378">
    <property type="component" value="Chromosome"/>
</dbReference>
<dbReference type="GO" id="GO:0003700">
    <property type="term" value="F:DNA-binding transcription factor activity"/>
    <property type="evidence" value="ECO:0007669"/>
    <property type="project" value="InterPro"/>
</dbReference>
<dbReference type="InterPro" id="IPR058163">
    <property type="entry name" value="LysR-type_TF_proteobact-type"/>
</dbReference>
<gene>
    <name evidence="6" type="ORF">Q9L42_017180</name>
</gene>
<protein>
    <submittedName>
        <fullName evidence="6">LysR family transcriptional regulator</fullName>
    </submittedName>
</protein>
<dbReference type="SUPFAM" id="SSF53850">
    <property type="entry name" value="Periplasmic binding protein-like II"/>
    <property type="match status" value="1"/>
</dbReference>
<evidence type="ECO:0000313" key="6">
    <source>
        <dbReference type="EMBL" id="XBS20070.1"/>
    </source>
</evidence>
<dbReference type="Gene3D" id="3.40.190.290">
    <property type="match status" value="1"/>
</dbReference>
<dbReference type="AlphaFoldDB" id="A0AAU7NSV5"/>
<dbReference type="InterPro" id="IPR036388">
    <property type="entry name" value="WH-like_DNA-bd_sf"/>
</dbReference>
<dbReference type="InterPro" id="IPR005119">
    <property type="entry name" value="LysR_subst-bd"/>
</dbReference>
<dbReference type="PANTHER" id="PTHR30537:SF5">
    <property type="entry name" value="HTH-TYPE TRANSCRIPTIONAL ACTIVATOR TTDR-RELATED"/>
    <property type="match status" value="1"/>
</dbReference>
<comment type="similarity">
    <text evidence="1">Belongs to the LysR transcriptional regulatory family.</text>
</comment>
<keyword evidence="2" id="KW-0805">Transcription regulation</keyword>
<proteinExistence type="inferred from homology"/>
<evidence type="ECO:0000256" key="4">
    <source>
        <dbReference type="ARBA" id="ARBA00023163"/>
    </source>
</evidence>
<keyword evidence="3" id="KW-0238">DNA-binding</keyword>
<dbReference type="EMBL" id="CP157743">
    <property type="protein sequence ID" value="XBS20070.1"/>
    <property type="molecule type" value="Genomic_DNA"/>
</dbReference>
<organism evidence="6 7">
    <name type="scientific">Methylomarinum roseum</name>
    <dbReference type="NCBI Taxonomy" id="3067653"/>
    <lineage>
        <taxon>Bacteria</taxon>
        <taxon>Pseudomonadati</taxon>
        <taxon>Pseudomonadota</taxon>
        <taxon>Gammaproteobacteria</taxon>
        <taxon>Methylococcales</taxon>
        <taxon>Methylococcaceae</taxon>
        <taxon>Methylomarinum</taxon>
    </lineage>
</organism>
<evidence type="ECO:0000256" key="3">
    <source>
        <dbReference type="ARBA" id="ARBA00023125"/>
    </source>
</evidence>
<dbReference type="Gene3D" id="1.10.10.10">
    <property type="entry name" value="Winged helix-like DNA-binding domain superfamily/Winged helix DNA-binding domain"/>
    <property type="match status" value="1"/>
</dbReference>
<reference evidence="6 7" key="1">
    <citation type="journal article" date="2024" name="Microbiology">
        <title>Methylomarinum rosea sp. nov., a novel halophilic methanotrophic bacterium from the hypersaline Lake Elton.</title>
        <authorList>
            <person name="Suleimanov R.Z."/>
            <person name="Oshkin I.Y."/>
            <person name="Danilova O.V."/>
            <person name="Suzina N.E."/>
            <person name="Dedysh S.N."/>
        </authorList>
    </citation>
    <scope>NUCLEOTIDE SEQUENCE [LARGE SCALE GENOMIC DNA]</scope>
    <source>
        <strain evidence="6 7">Ch1-1</strain>
    </source>
</reference>
<sequence>MDKLNNMRVFCRIVELGTFAAVAREMNLSAMMISKYVAQLEQSLGVVLLNRTTRSLNLTEAGEAYYTRSKQLLEDLAELDEATAQLGGSVKGVMKISAPIDFGGIYMVPAIEAYQKEYPDVKILMSLDNKYQNLRDGLFDMVIVVTDCLDQGVVARKITSTELGTYASPEYIARHGAPETLADLSAHRCLHYVNTPHGDYWVFNNNGKTEKIKIDWYFATNNGRALSQAATMGMGIMRAPKLSVHDYLQQGRLVEVLHDYRIPSLSVYATYLQRRFYPAKLSSFVDFLIKYFARQY</sequence>
<dbReference type="SUPFAM" id="SSF46785">
    <property type="entry name" value="Winged helix' DNA-binding domain"/>
    <property type="match status" value="1"/>
</dbReference>
<evidence type="ECO:0000259" key="5">
    <source>
        <dbReference type="PROSITE" id="PS50931"/>
    </source>
</evidence>
<keyword evidence="7" id="KW-1185">Reference proteome</keyword>
<dbReference type="GO" id="GO:0043565">
    <property type="term" value="F:sequence-specific DNA binding"/>
    <property type="evidence" value="ECO:0007669"/>
    <property type="project" value="TreeGrafter"/>
</dbReference>
<name>A0AAU7NSV5_9GAMM</name>
<dbReference type="KEGG" id="mech:Q9L42_017180"/>
<dbReference type="CDD" id="cd08422">
    <property type="entry name" value="PBP2_CrgA_like"/>
    <property type="match status" value="1"/>
</dbReference>
<dbReference type="PROSITE" id="PS50931">
    <property type="entry name" value="HTH_LYSR"/>
    <property type="match status" value="1"/>
</dbReference>
<dbReference type="RefSeq" id="WP_349431489.1">
    <property type="nucleotide sequence ID" value="NZ_CP157743.1"/>
</dbReference>
<dbReference type="PANTHER" id="PTHR30537">
    <property type="entry name" value="HTH-TYPE TRANSCRIPTIONAL REGULATOR"/>
    <property type="match status" value="1"/>
</dbReference>
<keyword evidence="4" id="KW-0804">Transcription</keyword>
<dbReference type="Pfam" id="PF03466">
    <property type="entry name" value="LysR_substrate"/>
    <property type="match status" value="1"/>
</dbReference>
<evidence type="ECO:0000256" key="1">
    <source>
        <dbReference type="ARBA" id="ARBA00009437"/>
    </source>
</evidence>
<evidence type="ECO:0000313" key="7">
    <source>
        <dbReference type="Proteomes" id="UP001225378"/>
    </source>
</evidence>
<accession>A0AAU7NSV5</accession>
<feature type="domain" description="HTH lysR-type" evidence="5">
    <location>
        <begin position="1"/>
        <end position="59"/>
    </location>
</feature>
<evidence type="ECO:0000256" key="2">
    <source>
        <dbReference type="ARBA" id="ARBA00023015"/>
    </source>
</evidence>
<dbReference type="InterPro" id="IPR000847">
    <property type="entry name" value="LysR_HTH_N"/>
</dbReference>
<dbReference type="GO" id="GO:0006351">
    <property type="term" value="P:DNA-templated transcription"/>
    <property type="evidence" value="ECO:0007669"/>
    <property type="project" value="TreeGrafter"/>
</dbReference>
<dbReference type="FunFam" id="1.10.10.10:FF:000001">
    <property type="entry name" value="LysR family transcriptional regulator"/>
    <property type="match status" value="1"/>
</dbReference>
<dbReference type="InterPro" id="IPR036390">
    <property type="entry name" value="WH_DNA-bd_sf"/>
</dbReference>
<dbReference type="Pfam" id="PF00126">
    <property type="entry name" value="HTH_1"/>
    <property type="match status" value="1"/>
</dbReference>